<dbReference type="AlphaFoldDB" id="A0A2G9UXC4"/>
<organism evidence="4 5">
    <name type="scientific">Teladorsagia circumcincta</name>
    <name type="common">Brown stomach worm</name>
    <name type="synonym">Ostertagia circumcincta</name>
    <dbReference type="NCBI Taxonomy" id="45464"/>
    <lineage>
        <taxon>Eukaryota</taxon>
        <taxon>Metazoa</taxon>
        <taxon>Ecdysozoa</taxon>
        <taxon>Nematoda</taxon>
        <taxon>Chromadorea</taxon>
        <taxon>Rhabditida</taxon>
        <taxon>Rhabditina</taxon>
        <taxon>Rhabditomorpha</taxon>
        <taxon>Strongyloidea</taxon>
        <taxon>Trichostrongylidae</taxon>
        <taxon>Teladorsagia</taxon>
    </lineage>
</organism>
<protein>
    <submittedName>
        <fullName evidence="4">Zinc finger, C2H2 type</fullName>
    </submittedName>
</protein>
<dbReference type="Gene3D" id="3.30.160.60">
    <property type="entry name" value="Classic Zinc Finger"/>
    <property type="match status" value="2"/>
</dbReference>
<dbReference type="GO" id="GO:0005634">
    <property type="term" value="C:nucleus"/>
    <property type="evidence" value="ECO:0007669"/>
    <property type="project" value="TreeGrafter"/>
</dbReference>
<evidence type="ECO:0000259" key="3">
    <source>
        <dbReference type="PROSITE" id="PS50157"/>
    </source>
</evidence>
<dbReference type="InterPro" id="IPR013087">
    <property type="entry name" value="Znf_C2H2_type"/>
</dbReference>
<dbReference type="InterPro" id="IPR052795">
    <property type="entry name" value="RREB1"/>
</dbReference>
<dbReference type="GO" id="GO:0001228">
    <property type="term" value="F:DNA-binding transcription activator activity, RNA polymerase II-specific"/>
    <property type="evidence" value="ECO:0007669"/>
    <property type="project" value="TreeGrafter"/>
</dbReference>
<dbReference type="Pfam" id="PF00096">
    <property type="entry name" value="zf-C2H2"/>
    <property type="match status" value="1"/>
</dbReference>
<keyword evidence="1" id="KW-0479">Metal-binding</keyword>
<dbReference type="SMART" id="SM00355">
    <property type="entry name" value="ZnF_C2H2"/>
    <property type="match status" value="2"/>
</dbReference>
<feature type="domain" description="C2H2-type" evidence="3">
    <location>
        <begin position="266"/>
        <end position="290"/>
    </location>
</feature>
<dbReference type="OrthoDB" id="40579at2759"/>
<proteinExistence type="predicted"/>
<feature type="region of interest" description="Disordered" evidence="2">
    <location>
        <begin position="522"/>
        <end position="562"/>
    </location>
</feature>
<evidence type="ECO:0000313" key="5">
    <source>
        <dbReference type="Proteomes" id="UP000230423"/>
    </source>
</evidence>
<keyword evidence="1" id="KW-0862">Zinc</keyword>
<evidence type="ECO:0000256" key="1">
    <source>
        <dbReference type="PROSITE-ProRule" id="PRU00042"/>
    </source>
</evidence>
<evidence type="ECO:0000256" key="2">
    <source>
        <dbReference type="SAM" id="MobiDB-lite"/>
    </source>
</evidence>
<dbReference type="EMBL" id="KZ345205">
    <property type="protein sequence ID" value="PIO74897.1"/>
    <property type="molecule type" value="Genomic_DNA"/>
</dbReference>
<feature type="compositionally biased region" description="Polar residues" evidence="2">
    <location>
        <begin position="528"/>
        <end position="540"/>
    </location>
</feature>
<reference evidence="4 5" key="1">
    <citation type="submission" date="2015-09" db="EMBL/GenBank/DDBJ databases">
        <title>Draft genome of the parasitic nematode Teladorsagia circumcincta isolate WARC Sus (inbred).</title>
        <authorList>
            <person name="Mitreva M."/>
        </authorList>
    </citation>
    <scope>NUCLEOTIDE SEQUENCE [LARGE SCALE GENOMIC DNA]</scope>
    <source>
        <strain evidence="4 5">S</strain>
    </source>
</reference>
<keyword evidence="1" id="KW-0863">Zinc-finger</keyword>
<feature type="domain" description="C2H2-type" evidence="3">
    <location>
        <begin position="238"/>
        <end position="265"/>
    </location>
</feature>
<name>A0A2G9UXC4_TELCI</name>
<dbReference type="SUPFAM" id="SSF57667">
    <property type="entry name" value="beta-beta-alpha zinc fingers"/>
    <property type="match status" value="1"/>
</dbReference>
<dbReference type="PANTHER" id="PTHR46451">
    <property type="entry name" value="RAS-RESPONSIVE ELEMENT-BINDING PROTEIN 1"/>
    <property type="match status" value="1"/>
</dbReference>
<dbReference type="InterPro" id="IPR036236">
    <property type="entry name" value="Znf_C2H2_sf"/>
</dbReference>
<sequence length="562" mass="63190">MSLLDVDGLPPEFLEPVEFEEVELIENDLDLEPNDGSAAVVYVNNDSDSFVPEEVYQWADGTVTVEKVGDNGEVALQPFIDGEDTVYNDPQFEYEEDVEVAVEGQPFLDLNIPANNSNPTHFVDCRSLKKACYRNQCFQISQVAINRLFLDDGVEYIEAGLFPVTNEGLVDHEIITGEETLDDCEMLDDCEVSAEYEAVAEAEPMNTGRRLDEIIESVVSGVPIKKRKIRPSRAPMLVQCQICGLMLKHASKIRAHIRTHTGDKPYVCMYCNEHFGTSGTLNMHVKRKHTSGFLRGKAVCLYLGLRKEICEPIDEKRARKGGTCWYEEIRMYSSCYHMYITRFCFPIYTCILTCELYDTALHRLQLMDRKAIINASVFTYLKEIANAEKEADRELRIEQQENLSCEYGQSDQLLVDPSTNMLVHVSEDGMVLEPEIEQHTFLQGEFVEENDEAALAEYMAGGMPDTNSPGSYSGATSEVIQYMPSDIGLDPGPSGVVGVPLIEAEDLEEGCKRLPHHQMEDKPECYRNESNVSDAGSATTKGRVVNIIRKKPPRPTILGRRQ</sequence>
<keyword evidence="5" id="KW-1185">Reference proteome</keyword>
<dbReference type="PANTHER" id="PTHR46451:SF1">
    <property type="entry name" value="RAS-RESPONSIVE ELEMENT-BINDING PROTEIN 1"/>
    <property type="match status" value="1"/>
</dbReference>
<gene>
    <name evidence="4" type="ORF">TELCIR_03086</name>
</gene>
<dbReference type="PROSITE" id="PS50157">
    <property type="entry name" value="ZINC_FINGER_C2H2_2"/>
    <property type="match status" value="2"/>
</dbReference>
<dbReference type="GO" id="GO:0000978">
    <property type="term" value="F:RNA polymerase II cis-regulatory region sequence-specific DNA binding"/>
    <property type="evidence" value="ECO:0007669"/>
    <property type="project" value="TreeGrafter"/>
</dbReference>
<accession>A0A2G9UXC4</accession>
<dbReference type="PROSITE" id="PS00028">
    <property type="entry name" value="ZINC_FINGER_C2H2_1"/>
    <property type="match status" value="2"/>
</dbReference>
<dbReference type="GO" id="GO:0008270">
    <property type="term" value="F:zinc ion binding"/>
    <property type="evidence" value="ECO:0007669"/>
    <property type="project" value="UniProtKB-KW"/>
</dbReference>
<evidence type="ECO:0000313" key="4">
    <source>
        <dbReference type="EMBL" id="PIO74897.1"/>
    </source>
</evidence>
<dbReference type="Proteomes" id="UP000230423">
    <property type="component" value="Unassembled WGS sequence"/>
</dbReference>